<protein>
    <recommendedName>
        <fullName evidence="4">Magnesium-dependent phosphatase 1</fullName>
    </recommendedName>
</protein>
<dbReference type="Pfam" id="PF12689">
    <property type="entry name" value="Acid_PPase"/>
    <property type="match status" value="1"/>
</dbReference>
<dbReference type="SFLD" id="SFLDS00003">
    <property type="entry name" value="Haloacid_Dehalogenase"/>
    <property type="match status" value="1"/>
</dbReference>
<dbReference type="EMBL" id="CAXAMN010006668">
    <property type="protein sequence ID" value="CAK9018567.1"/>
    <property type="molecule type" value="Genomic_DNA"/>
</dbReference>
<gene>
    <name evidence="2" type="ORF">CCMP2556_LOCUS13316</name>
</gene>
<feature type="compositionally biased region" description="Basic and acidic residues" evidence="1">
    <location>
        <begin position="193"/>
        <end position="214"/>
    </location>
</feature>
<feature type="region of interest" description="Disordered" evidence="1">
    <location>
        <begin position="184"/>
        <end position="274"/>
    </location>
</feature>
<evidence type="ECO:0000256" key="1">
    <source>
        <dbReference type="SAM" id="MobiDB-lite"/>
    </source>
</evidence>
<dbReference type="SFLD" id="SFLDG01131">
    <property type="entry name" value="C1.5.2:_MDP_Like"/>
    <property type="match status" value="1"/>
</dbReference>
<dbReference type="InterPro" id="IPR023214">
    <property type="entry name" value="HAD_sf"/>
</dbReference>
<organism evidence="2 3">
    <name type="scientific">Durusdinium trenchii</name>
    <dbReference type="NCBI Taxonomy" id="1381693"/>
    <lineage>
        <taxon>Eukaryota</taxon>
        <taxon>Sar</taxon>
        <taxon>Alveolata</taxon>
        <taxon>Dinophyceae</taxon>
        <taxon>Suessiales</taxon>
        <taxon>Symbiodiniaceae</taxon>
        <taxon>Durusdinium</taxon>
    </lineage>
</organism>
<dbReference type="InterPro" id="IPR010036">
    <property type="entry name" value="MDP_1_eu_arc"/>
</dbReference>
<proteinExistence type="predicted"/>
<dbReference type="InterPro" id="IPR036412">
    <property type="entry name" value="HAD-like_sf"/>
</dbReference>
<comment type="caution">
    <text evidence="2">The sequence shown here is derived from an EMBL/GenBank/DDBJ whole genome shotgun (WGS) entry which is preliminary data.</text>
</comment>
<keyword evidence="3" id="KW-1185">Reference proteome</keyword>
<dbReference type="PANTHER" id="PTHR17901">
    <property type="entry name" value="MAGNESIUM-DEPENDENT PHOSPHATASE 1 MDP1"/>
    <property type="match status" value="1"/>
</dbReference>
<accession>A0ABP0JVR3</accession>
<sequence>MAVPKLVVFDLDACCWYPEMYMLRRGAPFAATSDPNVLMTCGKEKVRLLGDVRNIWKELHSSEMFQSTRVGVASRCDEPEWGRECLKKFMVEEGVSMWDVAEKGHLVEIFKSSKQEHFRRLAAKTGVAFEEMLFFDDDPYNIQDVSRLGVTCVETPDGVTPEAWEEGLQLHALRHDGGGVWASDFPDWPVAASKEESDGKDSKDGKEHKEHKDSAMIGSSKLSEKQKAALERLRERALKPPPPKEEPKEEKPKTEGAAAAPSSPGQENEHQGGGQVQELLRAAQAAAFASASAHMQEEAILQASAQVAGMAAQAATAAAAAPAMATSMATSMAAMAEAPATIPAELACGQSGGTWPWPDAGGATGSDTWPNEQSGWEEWTDPSTAACGACGAWGKGDPSGGGAAWGKGDASGASGACGAWGKGDPSASGASGACSAWGQGEAWAGPDGWAGDGVATATAPAATNVPVGGGAAGKGEAWPAMVGSNSPNPWEGDWEWGQDWSEWPEGKGKGVKGAWPQADSAWGEWAAKGWKGWSPAAWKGSFGKGPW</sequence>
<evidence type="ECO:0000313" key="3">
    <source>
        <dbReference type="Proteomes" id="UP001642484"/>
    </source>
</evidence>
<dbReference type="Proteomes" id="UP001642484">
    <property type="component" value="Unassembled WGS sequence"/>
</dbReference>
<dbReference type="SFLD" id="SFLDG01129">
    <property type="entry name" value="C1.5:_HAD__Beta-PGM__Phosphata"/>
    <property type="match status" value="1"/>
</dbReference>
<dbReference type="NCBIfam" id="TIGR01685">
    <property type="entry name" value="MDP-1"/>
    <property type="match status" value="1"/>
</dbReference>
<evidence type="ECO:0000313" key="2">
    <source>
        <dbReference type="EMBL" id="CAK9018567.1"/>
    </source>
</evidence>
<dbReference type="SUPFAM" id="SSF56784">
    <property type="entry name" value="HAD-like"/>
    <property type="match status" value="1"/>
</dbReference>
<feature type="compositionally biased region" description="Basic and acidic residues" evidence="1">
    <location>
        <begin position="222"/>
        <end position="254"/>
    </location>
</feature>
<reference evidence="2 3" key="1">
    <citation type="submission" date="2024-02" db="EMBL/GenBank/DDBJ databases">
        <authorList>
            <person name="Chen Y."/>
            <person name="Shah S."/>
            <person name="Dougan E. K."/>
            <person name="Thang M."/>
            <person name="Chan C."/>
        </authorList>
    </citation>
    <scope>NUCLEOTIDE SEQUENCE [LARGE SCALE GENOMIC DNA]</scope>
</reference>
<dbReference type="PANTHER" id="PTHR17901:SF14">
    <property type="entry name" value="MAGNESIUM-DEPENDENT PHOSPHATASE 1"/>
    <property type="match status" value="1"/>
</dbReference>
<evidence type="ECO:0008006" key="4">
    <source>
        <dbReference type="Google" id="ProtNLM"/>
    </source>
</evidence>
<dbReference type="Gene3D" id="3.40.50.1000">
    <property type="entry name" value="HAD superfamily/HAD-like"/>
    <property type="match status" value="1"/>
</dbReference>
<name>A0ABP0JVR3_9DINO</name>